<sequence>MKKFKLYCLLFLIFCKFKNKLLRWFVFKPINLTYRFREYDQQNSIQLEFSVQSEQFSINFVKPRSISLEDKLLSNKQSLRKIPYPKHSSYFIQLIQNVNKEWPSNLEIEGQYLEGNKGRLAIVMIKPLNYETNMVLIHSHSNHLDIGCCMEEYIDFCNNLKVMVIGYDYPGYGLSEGDTSQDSIFNAIDCVYHFALSLGFQNYQIILYGQSLGTSPSLYLASQVQIGGVILKSSFKSILNIVSDHNEFYKDDIFRNYELIEQVECPLLIVHGQLDDMVNIGQVREMSKKANNLIEFYVIKDGHHNDFGSHLQEFYEKIQNFINILQTL</sequence>
<gene>
    <name evidence="1" type="ORF">PSON_ATCC_30995.1.T0110088</name>
</gene>
<protein>
    <recommendedName>
        <fullName evidence="3">Serine aminopeptidase S33 domain-containing protein</fullName>
    </recommendedName>
</protein>
<accession>A0A8S1KX69</accession>
<evidence type="ECO:0000313" key="1">
    <source>
        <dbReference type="EMBL" id="CAD8057256.1"/>
    </source>
</evidence>
<dbReference type="AlphaFoldDB" id="A0A8S1KX69"/>
<dbReference type="OrthoDB" id="446723at2759"/>
<organism evidence="1 2">
    <name type="scientific">Paramecium sonneborni</name>
    <dbReference type="NCBI Taxonomy" id="65129"/>
    <lineage>
        <taxon>Eukaryota</taxon>
        <taxon>Sar</taxon>
        <taxon>Alveolata</taxon>
        <taxon>Ciliophora</taxon>
        <taxon>Intramacronucleata</taxon>
        <taxon>Oligohymenophorea</taxon>
        <taxon>Peniculida</taxon>
        <taxon>Parameciidae</taxon>
        <taxon>Paramecium</taxon>
    </lineage>
</organism>
<keyword evidence="2" id="KW-1185">Reference proteome</keyword>
<proteinExistence type="predicted"/>
<dbReference type="PANTHER" id="PTHR12277:SF81">
    <property type="entry name" value="PROTEIN ABHD13"/>
    <property type="match status" value="1"/>
</dbReference>
<comment type="caution">
    <text evidence="1">The sequence shown here is derived from an EMBL/GenBank/DDBJ whole genome shotgun (WGS) entry which is preliminary data.</text>
</comment>
<dbReference type="Proteomes" id="UP000692954">
    <property type="component" value="Unassembled WGS sequence"/>
</dbReference>
<evidence type="ECO:0008006" key="3">
    <source>
        <dbReference type="Google" id="ProtNLM"/>
    </source>
</evidence>
<dbReference type="PANTHER" id="PTHR12277">
    <property type="entry name" value="ALPHA/BETA HYDROLASE DOMAIN-CONTAINING PROTEIN"/>
    <property type="match status" value="1"/>
</dbReference>
<name>A0A8S1KX69_9CILI</name>
<reference evidence="1" key="1">
    <citation type="submission" date="2021-01" db="EMBL/GenBank/DDBJ databases">
        <authorList>
            <consortium name="Genoscope - CEA"/>
            <person name="William W."/>
        </authorList>
    </citation>
    <scope>NUCLEOTIDE SEQUENCE</scope>
</reference>
<evidence type="ECO:0000313" key="2">
    <source>
        <dbReference type="Proteomes" id="UP000692954"/>
    </source>
</evidence>
<dbReference type="EMBL" id="CAJJDN010000011">
    <property type="protein sequence ID" value="CAD8057256.1"/>
    <property type="molecule type" value="Genomic_DNA"/>
</dbReference>